<dbReference type="RefSeq" id="WP_017008685.1">
    <property type="nucleotide sequence ID" value="NZ_FOWR01000003.1"/>
</dbReference>
<proteinExistence type="predicted"/>
<organism evidence="1 2">
    <name type="scientific">Enterovibrio norvegicus DSM 15893</name>
    <dbReference type="NCBI Taxonomy" id="1121869"/>
    <lineage>
        <taxon>Bacteria</taxon>
        <taxon>Pseudomonadati</taxon>
        <taxon>Pseudomonadota</taxon>
        <taxon>Gammaproteobacteria</taxon>
        <taxon>Vibrionales</taxon>
        <taxon>Vibrionaceae</taxon>
        <taxon>Enterovibrio</taxon>
    </lineage>
</organism>
<sequence length="123" mass="14144">MKINKRIRKLFPLDFYGEDRGWRFVIRAYNTAEVFDALMWRSFLSVRRQELNLLHLAIETFPYQSDYSEGRVAEISGSHGALMRVKMLGPVVEVSALNKAYHDKVTSEALLSTPNISLRPAIN</sequence>
<reference evidence="1 2" key="1">
    <citation type="submission" date="2016-10" db="EMBL/GenBank/DDBJ databases">
        <authorList>
            <person name="de Groot N.N."/>
        </authorList>
    </citation>
    <scope>NUCLEOTIDE SEQUENCE [LARGE SCALE GENOMIC DNA]</scope>
    <source>
        <strain evidence="1 2">DSM 15893</strain>
    </source>
</reference>
<dbReference type="AlphaFoldDB" id="A0A1I5KE49"/>
<protein>
    <submittedName>
        <fullName evidence="1">Uncharacterized protein</fullName>
    </submittedName>
</protein>
<dbReference type="Proteomes" id="UP000182692">
    <property type="component" value="Unassembled WGS sequence"/>
</dbReference>
<name>A0A1I5KE49_9GAMM</name>
<accession>A0A1I5KE49</accession>
<gene>
    <name evidence="1" type="ORF">SAMN03084138_00606</name>
</gene>
<dbReference type="OrthoDB" id="5820257at2"/>
<evidence type="ECO:0000313" key="2">
    <source>
        <dbReference type="Proteomes" id="UP000182692"/>
    </source>
</evidence>
<evidence type="ECO:0000313" key="1">
    <source>
        <dbReference type="EMBL" id="SFO83325.1"/>
    </source>
</evidence>
<dbReference type="GeneID" id="35872842"/>
<dbReference type="EMBL" id="FOWR01000003">
    <property type="protein sequence ID" value="SFO83325.1"/>
    <property type="molecule type" value="Genomic_DNA"/>
</dbReference>